<dbReference type="GO" id="GO:0015420">
    <property type="term" value="F:ABC-type vitamin B12 transporter activity"/>
    <property type="evidence" value="ECO:0007669"/>
    <property type="project" value="UniProtKB-UniRule"/>
</dbReference>
<sequence length="288" mass="32281">MEIAVLLLAIILDFTIGEPPLLLHPVVWFGRLISFFEKLKFDRRWKEILYGAFCCLSVVSLALFLALIPLPYPLSFFWSVYLLFSAVSIRSMVDHAKMCIKNGIDRKAVQMIVSRNTEELSEDQLCSAVIESVAENYVDGVFAPLFYFSIFGVAGAVVYRAVNTCDAMIGYRKGRYEAFGKFAARLDDLLNYVPSRLSLIFFEFLKRGSIVYGLKNNVKLNGCAISAISYVLGVKLEKPGYYSLPGKIPDVKDVERALGVFIKLSLLAVIFTAIITAIRLVLLTKLQL</sequence>
<evidence type="ECO:0000256" key="2">
    <source>
        <dbReference type="ARBA" id="ARBA00004651"/>
    </source>
</evidence>
<accession>A0A7C3RDZ4</accession>
<dbReference type="GO" id="GO:0009236">
    <property type="term" value="P:cobalamin biosynthetic process"/>
    <property type="evidence" value="ECO:0007669"/>
    <property type="project" value="UniProtKB-UniRule"/>
</dbReference>
<dbReference type="NCBIfam" id="TIGR00380">
    <property type="entry name" value="cobal_cbiB"/>
    <property type="match status" value="1"/>
</dbReference>
<evidence type="ECO:0000256" key="1">
    <source>
        <dbReference type="ARBA" id="ARBA00003384"/>
    </source>
</evidence>
<comment type="pathway">
    <text evidence="3 11">Cofactor biosynthesis; adenosylcobalamin biosynthesis.</text>
</comment>
<gene>
    <name evidence="11 12" type="primary">cobD</name>
    <name evidence="12" type="ORF">ENW66_07335</name>
</gene>
<comment type="caution">
    <text evidence="11">Lacks conserved residue(s) required for the propagation of feature annotation.</text>
</comment>
<dbReference type="PANTHER" id="PTHR34308">
    <property type="entry name" value="COBALAMIN BIOSYNTHESIS PROTEIN CBIB"/>
    <property type="match status" value="1"/>
</dbReference>
<evidence type="ECO:0000313" key="12">
    <source>
        <dbReference type="EMBL" id="HFW32741.1"/>
    </source>
</evidence>
<dbReference type="NCBIfam" id="NF002281">
    <property type="entry name" value="PRK01209.2-5"/>
    <property type="match status" value="1"/>
</dbReference>
<dbReference type="InterPro" id="IPR004485">
    <property type="entry name" value="Cobalamin_biosynth_CobD/CbiB"/>
</dbReference>
<feature type="transmembrane region" description="Helical" evidence="11">
    <location>
        <begin position="48"/>
        <end position="68"/>
    </location>
</feature>
<evidence type="ECO:0000256" key="4">
    <source>
        <dbReference type="ARBA" id="ARBA00006263"/>
    </source>
</evidence>
<comment type="function">
    <text evidence="1 11">Converts cobyric acid to cobinamide by the addition of aminopropanol on the F carboxylic group.</text>
</comment>
<keyword evidence="7 11" id="KW-0169">Cobalamin biosynthesis</keyword>
<evidence type="ECO:0000256" key="10">
    <source>
        <dbReference type="ARBA" id="ARBA00023136"/>
    </source>
</evidence>
<proteinExistence type="inferred from homology"/>
<keyword evidence="10 11" id="KW-0472">Membrane</keyword>
<evidence type="ECO:0000256" key="7">
    <source>
        <dbReference type="ARBA" id="ARBA00022573"/>
    </source>
</evidence>
<evidence type="ECO:0000256" key="5">
    <source>
        <dbReference type="ARBA" id="ARBA00016185"/>
    </source>
</evidence>
<keyword evidence="6 11" id="KW-1003">Cell membrane</keyword>
<evidence type="ECO:0000256" key="6">
    <source>
        <dbReference type="ARBA" id="ARBA00022475"/>
    </source>
</evidence>
<protein>
    <recommendedName>
        <fullName evidence="5 11">Probable cobalamin biosynthesis protein CobD</fullName>
    </recommendedName>
</protein>
<keyword evidence="8 11" id="KW-0812">Transmembrane</keyword>
<dbReference type="UniPathway" id="UPA00148"/>
<comment type="caution">
    <text evidence="12">The sequence shown here is derived from an EMBL/GenBank/DDBJ whole genome shotgun (WGS) entry which is preliminary data.</text>
</comment>
<dbReference type="GO" id="GO:0005886">
    <property type="term" value="C:plasma membrane"/>
    <property type="evidence" value="ECO:0007669"/>
    <property type="project" value="UniProtKB-SubCell"/>
</dbReference>
<dbReference type="PANTHER" id="PTHR34308:SF1">
    <property type="entry name" value="COBALAMIN BIOSYNTHESIS PROTEIN CBIB"/>
    <property type="match status" value="1"/>
</dbReference>
<evidence type="ECO:0000256" key="8">
    <source>
        <dbReference type="ARBA" id="ARBA00022692"/>
    </source>
</evidence>
<dbReference type="EMBL" id="DTLB01000042">
    <property type="protein sequence ID" value="HFW32741.1"/>
    <property type="molecule type" value="Genomic_DNA"/>
</dbReference>
<feature type="transmembrane region" description="Helical" evidence="11">
    <location>
        <begin position="260"/>
        <end position="282"/>
    </location>
</feature>
<reference evidence="12" key="1">
    <citation type="journal article" date="2020" name="mSystems">
        <title>Genome- and Community-Level Interaction Insights into Carbon Utilization and Element Cycling Functions of Hydrothermarchaeota in Hydrothermal Sediment.</title>
        <authorList>
            <person name="Zhou Z."/>
            <person name="Liu Y."/>
            <person name="Xu W."/>
            <person name="Pan J."/>
            <person name="Luo Z.H."/>
            <person name="Li M."/>
        </authorList>
    </citation>
    <scope>NUCLEOTIDE SEQUENCE [LARGE SCALE GENOMIC DNA]</scope>
    <source>
        <strain evidence="12">SpSt-87</strain>
    </source>
</reference>
<comment type="similarity">
    <text evidence="4 11">Belongs to the CobD/CbiB family.</text>
</comment>
<dbReference type="AlphaFoldDB" id="A0A7C3RDZ4"/>
<keyword evidence="9 11" id="KW-1133">Transmembrane helix</keyword>
<dbReference type="GO" id="GO:0048472">
    <property type="term" value="F:threonine-phosphate decarboxylase activity"/>
    <property type="evidence" value="ECO:0007669"/>
    <property type="project" value="InterPro"/>
</dbReference>
<evidence type="ECO:0000256" key="9">
    <source>
        <dbReference type="ARBA" id="ARBA00022989"/>
    </source>
</evidence>
<dbReference type="HAMAP" id="MF_00024">
    <property type="entry name" value="CobD_CbiB"/>
    <property type="match status" value="1"/>
</dbReference>
<comment type="subcellular location">
    <subcellularLocation>
        <location evidence="2 11">Cell membrane</location>
        <topology evidence="2 11">Multi-pass membrane protein</topology>
    </subcellularLocation>
</comment>
<evidence type="ECO:0000256" key="11">
    <source>
        <dbReference type="HAMAP-Rule" id="MF_00024"/>
    </source>
</evidence>
<name>A0A7C3RDZ4_ARCFL</name>
<organism evidence="12">
    <name type="scientific">Archaeoglobus fulgidus</name>
    <dbReference type="NCBI Taxonomy" id="2234"/>
    <lineage>
        <taxon>Archaea</taxon>
        <taxon>Methanobacteriati</taxon>
        <taxon>Methanobacteriota</taxon>
        <taxon>Archaeoglobi</taxon>
        <taxon>Archaeoglobales</taxon>
        <taxon>Archaeoglobaceae</taxon>
        <taxon>Archaeoglobus</taxon>
    </lineage>
</organism>
<dbReference type="Pfam" id="PF03186">
    <property type="entry name" value="CobD_Cbib"/>
    <property type="match status" value="1"/>
</dbReference>
<evidence type="ECO:0000256" key="3">
    <source>
        <dbReference type="ARBA" id="ARBA00004953"/>
    </source>
</evidence>
<feature type="transmembrane region" description="Helical" evidence="11">
    <location>
        <begin position="141"/>
        <end position="162"/>
    </location>
</feature>